<accession>A0ABR3GE08</accession>
<comment type="similarity">
    <text evidence="1 2">Belongs to the peptidase M67A family. CSN6 subfamily.</text>
</comment>
<feature type="compositionally biased region" description="Polar residues" evidence="3">
    <location>
        <begin position="407"/>
        <end position="416"/>
    </location>
</feature>
<proteinExistence type="inferred from homology"/>
<comment type="function">
    <text evidence="2">Component of the COP9 signalosome complex (CSN), a complex involved in various cellular and developmental processes.</text>
</comment>
<protein>
    <recommendedName>
        <fullName evidence="2">COP9 signalosome complex subunit 6</fullName>
    </recommendedName>
</protein>
<dbReference type="PROSITE" id="PS50249">
    <property type="entry name" value="MPN"/>
    <property type="match status" value="1"/>
</dbReference>
<evidence type="ECO:0000313" key="5">
    <source>
        <dbReference type="EMBL" id="KAL0634139.1"/>
    </source>
</evidence>
<dbReference type="InterPro" id="IPR037518">
    <property type="entry name" value="MPN"/>
</dbReference>
<keyword evidence="2" id="KW-0963">Cytoplasm</keyword>
<evidence type="ECO:0000256" key="3">
    <source>
        <dbReference type="SAM" id="MobiDB-lite"/>
    </source>
</evidence>
<comment type="caution">
    <text evidence="5">The sequence shown here is derived from an EMBL/GenBank/DDBJ whole genome shotgun (WGS) entry which is preliminary data.</text>
</comment>
<sequence length="416" mass="44486">MTKPDTLVPLGEANSLISLHASTSGLQISLHPLALLTISDYITRHTLRNGTGPIVGALMGTQEGREIAIEHAYEILLLVDDDGVRVEEEWFTNKLKLFKDTHLTLDLLGWFTTTSSTTFAPSPWMVSLHKQLLSHNESLIMLCLNPSPSASIGGGGKLPLAIYESIYEADDSATPADAQETGKALKLMFVPLNYTIETGEAEMIGVDFVAKGGFGNAAAEASGLEGSAEASTSAKDGAKKIKLDEEKDTKGKGKEKPDEASAKDGEVPVSAGTQNDELLATLTAKANAIRMLHSRIRLLTTYLSNPPDSQPNHQLLRSLKSLTHSRLPLLTPADAKGFRQEQLSEQSDVHLVALLGTLTRSIEEVRGVGKKFWGIEQTAKASAAGRGGGGGGGMNDWGERSRRGQHQGFSGFSGNF</sequence>
<comment type="subcellular location">
    <subcellularLocation>
        <location evidence="2">Cytoplasm</location>
    </subcellularLocation>
    <subcellularLocation>
        <location evidence="2">Nucleus</location>
    </subcellularLocation>
</comment>
<feature type="domain" description="MPN" evidence="4">
    <location>
        <begin position="28"/>
        <end position="169"/>
    </location>
</feature>
<dbReference type="Pfam" id="PF13012">
    <property type="entry name" value="MitMem_reg"/>
    <property type="match status" value="1"/>
</dbReference>
<reference evidence="5 6" key="1">
    <citation type="submission" date="2024-02" db="EMBL/GenBank/DDBJ databases">
        <title>Discinaceae phylogenomics.</title>
        <authorList>
            <person name="Dirks A.C."/>
            <person name="James T.Y."/>
        </authorList>
    </citation>
    <scope>NUCLEOTIDE SEQUENCE [LARGE SCALE GENOMIC DNA]</scope>
    <source>
        <strain evidence="5 6">ACD0624</strain>
    </source>
</reference>
<name>A0ABR3GE08_9PEZI</name>
<evidence type="ECO:0000256" key="2">
    <source>
        <dbReference type="RuleBase" id="RU367006"/>
    </source>
</evidence>
<dbReference type="PANTHER" id="PTHR10540:SF8">
    <property type="entry name" value="COP9 SIGNALOSOME COMPLEX SUBUNIT 6"/>
    <property type="match status" value="1"/>
</dbReference>
<dbReference type="Gene3D" id="3.40.140.10">
    <property type="entry name" value="Cytidine Deaminase, domain 2"/>
    <property type="match status" value="1"/>
</dbReference>
<dbReference type="InterPro" id="IPR024969">
    <property type="entry name" value="EIF3F/CSN6-like_C"/>
</dbReference>
<dbReference type="InterPro" id="IPR000555">
    <property type="entry name" value="JAMM/MPN+_dom"/>
</dbReference>
<dbReference type="EMBL" id="JBBBZM010000103">
    <property type="protein sequence ID" value="KAL0634139.1"/>
    <property type="molecule type" value="Genomic_DNA"/>
</dbReference>
<dbReference type="PANTHER" id="PTHR10540">
    <property type="entry name" value="EUKARYOTIC TRANSLATION INITIATION FACTOR 3 SUBUNIT F-RELATED"/>
    <property type="match status" value="1"/>
</dbReference>
<keyword evidence="2" id="KW-0539">Nucleus</keyword>
<dbReference type="Pfam" id="PF01398">
    <property type="entry name" value="JAB"/>
    <property type="match status" value="1"/>
</dbReference>
<dbReference type="InterPro" id="IPR033859">
    <property type="entry name" value="MPN_CSN6"/>
</dbReference>
<feature type="region of interest" description="Disordered" evidence="3">
    <location>
        <begin position="224"/>
        <end position="272"/>
    </location>
</feature>
<organism evidence="5 6">
    <name type="scientific">Discina gigas</name>
    <dbReference type="NCBI Taxonomy" id="1032678"/>
    <lineage>
        <taxon>Eukaryota</taxon>
        <taxon>Fungi</taxon>
        <taxon>Dikarya</taxon>
        <taxon>Ascomycota</taxon>
        <taxon>Pezizomycotina</taxon>
        <taxon>Pezizomycetes</taxon>
        <taxon>Pezizales</taxon>
        <taxon>Discinaceae</taxon>
        <taxon>Discina</taxon>
    </lineage>
</organism>
<gene>
    <name evidence="5" type="ORF">Q9L58_006946</name>
</gene>
<keyword evidence="6" id="KW-1185">Reference proteome</keyword>
<feature type="compositionally biased region" description="Low complexity" evidence="3">
    <location>
        <begin position="224"/>
        <end position="234"/>
    </location>
</feature>
<dbReference type="SMART" id="SM00232">
    <property type="entry name" value="JAB_MPN"/>
    <property type="match status" value="1"/>
</dbReference>
<dbReference type="CDD" id="cd08063">
    <property type="entry name" value="MPN_CSN6"/>
    <property type="match status" value="1"/>
</dbReference>
<feature type="compositionally biased region" description="Gly residues" evidence="3">
    <location>
        <begin position="385"/>
        <end position="395"/>
    </location>
</feature>
<dbReference type="Proteomes" id="UP001447188">
    <property type="component" value="Unassembled WGS sequence"/>
</dbReference>
<feature type="region of interest" description="Disordered" evidence="3">
    <location>
        <begin position="380"/>
        <end position="416"/>
    </location>
</feature>
<evidence type="ECO:0000256" key="1">
    <source>
        <dbReference type="ARBA" id="ARBA00010893"/>
    </source>
</evidence>
<evidence type="ECO:0000259" key="4">
    <source>
        <dbReference type="PROSITE" id="PS50249"/>
    </source>
</evidence>
<evidence type="ECO:0000313" key="6">
    <source>
        <dbReference type="Proteomes" id="UP001447188"/>
    </source>
</evidence>
<feature type="compositionally biased region" description="Basic and acidic residues" evidence="3">
    <location>
        <begin position="236"/>
        <end position="266"/>
    </location>
</feature>
<keyword evidence="2" id="KW-0736">Signalosome</keyword>